<evidence type="ECO:0000313" key="2">
    <source>
        <dbReference type="Proteomes" id="UP000007015"/>
    </source>
</evidence>
<sequence>MENIRRNLMKYIPPPSELSYACMAEDRLLFAVTFYSVFRTIFSQVCSQFLPRCHSIQAMGT</sequence>
<gene>
    <name evidence="1" type="ORF">OsI_25616</name>
</gene>
<accession>B8B508</accession>
<evidence type="ECO:0000313" key="1">
    <source>
        <dbReference type="EMBL" id="EEC81848.1"/>
    </source>
</evidence>
<dbReference type="Gramene" id="BGIOSGA025506-TA">
    <property type="protein sequence ID" value="BGIOSGA025506-PA"/>
    <property type="gene ID" value="BGIOSGA025506"/>
</dbReference>
<dbReference type="AlphaFoldDB" id="B8B508"/>
<organism evidence="1 2">
    <name type="scientific">Oryza sativa subsp. indica</name>
    <name type="common">Rice</name>
    <dbReference type="NCBI Taxonomy" id="39946"/>
    <lineage>
        <taxon>Eukaryota</taxon>
        <taxon>Viridiplantae</taxon>
        <taxon>Streptophyta</taxon>
        <taxon>Embryophyta</taxon>
        <taxon>Tracheophyta</taxon>
        <taxon>Spermatophyta</taxon>
        <taxon>Magnoliopsida</taxon>
        <taxon>Liliopsida</taxon>
        <taxon>Poales</taxon>
        <taxon>Poaceae</taxon>
        <taxon>BOP clade</taxon>
        <taxon>Oryzoideae</taxon>
        <taxon>Oryzeae</taxon>
        <taxon>Oryzinae</taxon>
        <taxon>Oryza</taxon>
        <taxon>Oryza sativa</taxon>
    </lineage>
</organism>
<keyword evidence="2" id="KW-1185">Reference proteome</keyword>
<name>B8B508_ORYSI</name>
<protein>
    <submittedName>
        <fullName evidence="1">Uncharacterized protein</fullName>
    </submittedName>
</protein>
<proteinExistence type="predicted"/>
<dbReference type="EMBL" id="CM000132">
    <property type="protein sequence ID" value="EEC81848.1"/>
    <property type="molecule type" value="Genomic_DNA"/>
</dbReference>
<reference evidence="1 2" key="1">
    <citation type="journal article" date="2005" name="PLoS Biol.">
        <title>The genomes of Oryza sativa: a history of duplications.</title>
        <authorList>
            <person name="Yu J."/>
            <person name="Wang J."/>
            <person name="Lin W."/>
            <person name="Li S."/>
            <person name="Li H."/>
            <person name="Zhou J."/>
            <person name="Ni P."/>
            <person name="Dong W."/>
            <person name="Hu S."/>
            <person name="Zeng C."/>
            <person name="Zhang J."/>
            <person name="Zhang Y."/>
            <person name="Li R."/>
            <person name="Xu Z."/>
            <person name="Li S."/>
            <person name="Li X."/>
            <person name="Zheng H."/>
            <person name="Cong L."/>
            <person name="Lin L."/>
            <person name="Yin J."/>
            <person name="Geng J."/>
            <person name="Li G."/>
            <person name="Shi J."/>
            <person name="Liu J."/>
            <person name="Lv H."/>
            <person name="Li J."/>
            <person name="Wang J."/>
            <person name="Deng Y."/>
            <person name="Ran L."/>
            <person name="Shi X."/>
            <person name="Wang X."/>
            <person name="Wu Q."/>
            <person name="Li C."/>
            <person name="Ren X."/>
            <person name="Wang J."/>
            <person name="Wang X."/>
            <person name="Li D."/>
            <person name="Liu D."/>
            <person name="Zhang X."/>
            <person name="Ji Z."/>
            <person name="Zhao W."/>
            <person name="Sun Y."/>
            <person name="Zhang Z."/>
            <person name="Bao J."/>
            <person name="Han Y."/>
            <person name="Dong L."/>
            <person name="Ji J."/>
            <person name="Chen P."/>
            <person name="Wu S."/>
            <person name="Liu J."/>
            <person name="Xiao Y."/>
            <person name="Bu D."/>
            <person name="Tan J."/>
            <person name="Yang L."/>
            <person name="Ye C."/>
            <person name="Zhang J."/>
            <person name="Xu J."/>
            <person name="Zhou Y."/>
            <person name="Yu Y."/>
            <person name="Zhang B."/>
            <person name="Zhuang S."/>
            <person name="Wei H."/>
            <person name="Liu B."/>
            <person name="Lei M."/>
            <person name="Yu H."/>
            <person name="Li Y."/>
            <person name="Xu H."/>
            <person name="Wei S."/>
            <person name="He X."/>
            <person name="Fang L."/>
            <person name="Zhang Z."/>
            <person name="Zhang Y."/>
            <person name="Huang X."/>
            <person name="Su Z."/>
            <person name="Tong W."/>
            <person name="Li J."/>
            <person name="Tong Z."/>
            <person name="Li S."/>
            <person name="Ye J."/>
            <person name="Wang L."/>
            <person name="Fang L."/>
            <person name="Lei T."/>
            <person name="Chen C."/>
            <person name="Chen H."/>
            <person name="Xu Z."/>
            <person name="Li H."/>
            <person name="Huang H."/>
            <person name="Zhang F."/>
            <person name="Xu H."/>
            <person name="Li N."/>
            <person name="Zhao C."/>
            <person name="Li S."/>
            <person name="Dong L."/>
            <person name="Huang Y."/>
            <person name="Li L."/>
            <person name="Xi Y."/>
            <person name="Qi Q."/>
            <person name="Li W."/>
            <person name="Zhang B."/>
            <person name="Hu W."/>
            <person name="Zhang Y."/>
            <person name="Tian X."/>
            <person name="Jiao Y."/>
            <person name="Liang X."/>
            <person name="Jin J."/>
            <person name="Gao L."/>
            <person name="Zheng W."/>
            <person name="Hao B."/>
            <person name="Liu S."/>
            <person name="Wang W."/>
            <person name="Yuan L."/>
            <person name="Cao M."/>
            <person name="McDermott J."/>
            <person name="Samudrala R."/>
            <person name="Wang J."/>
            <person name="Wong G.K."/>
            <person name="Yang H."/>
        </authorList>
    </citation>
    <scope>NUCLEOTIDE SEQUENCE [LARGE SCALE GENOMIC DNA]</scope>
    <source>
        <strain evidence="2">cv. 93-11</strain>
    </source>
</reference>
<dbReference type="Proteomes" id="UP000007015">
    <property type="component" value="Chromosome 7"/>
</dbReference>
<dbReference type="HOGENOM" id="CLU_2926803_0_0_1"/>